<dbReference type="Proteomes" id="UP000190648">
    <property type="component" value="Unassembled WGS sequence"/>
</dbReference>
<gene>
    <name evidence="1" type="ORF">AV530_005924</name>
</gene>
<reference evidence="1 2" key="1">
    <citation type="submission" date="2016-02" db="EMBL/GenBank/DDBJ databases">
        <title>Band-tailed pigeon sequencing and assembly.</title>
        <authorList>
            <person name="Soares A.E."/>
            <person name="Novak B.J."/>
            <person name="Rice E.S."/>
            <person name="O'Connell B."/>
            <person name="Chang D."/>
            <person name="Weber S."/>
            <person name="Shapiro B."/>
        </authorList>
    </citation>
    <scope>NUCLEOTIDE SEQUENCE [LARGE SCALE GENOMIC DNA]</scope>
    <source>
        <strain evidence="1">BTP2013</strain>
        <tissue evidence="1">Blood</tissue>
    </source>
</reference>
<organism evidence="1 2">
    <name type="scientific">Patagioenas fasciata monilis</name>
    <dbReference type="NCBI Taxonomy" id="372326"/>
    <lineage>
        <taxon>Eukaryota</taxon>
        <taxon>Metazoa</taxon>
        <taxon>Chordata</taxon>
        <taxon>Craniata</taxon>
        <taxon>Vertebrata</taxon>
        <taxon>Euteleostomi</taxon>
        <taxon>Archelosauria</taxon>
        <taxon>Archosauria</taxon>
        <taxon>Dinosauria</taxon>
        <taxon>Saurischia</taxon>
        <taxon>Theropoda</taxon>
        <taxon>Coelurosauria</taxon>
        <taxon>Aves</taxon>
        <taxon>Neognathae</taxon>
        <taxon>Neoaves</taxon>
        <taxon>Columbimorphae</taxon>
        <taxon>Columbiformes</taxon>
        <taxon>Columbidae</taxon>
        <taxon>Patagioenas</taxon>
    </lineage>
</organism>
<keyword evidence="2" id="KW-1185">Reference proteome</keyword>
<name>A0A1V4JN22_PATFA</name>
<protein>
    <submittedName>
        <fullName evidence="1">Uncharacterized protein</fullName>
    </submittedName>
</protein>
<dbReference type="EMBL" id="LSYS01006902">
    <property type="protein sequence ID" value="OPJ73602.1"/>
    <property type="molecule type" value="Genomic_DNA"/>
</dbReference>
<dbReference type="AlphaFoldDB" id="A0A1V4JN22"/>
<evidence type="ECO:0000313" key="2">
    <source>
        <dbReference type="Proteomes" id="UP000190648"/>
    </source>
</evidence>
<comment type="caution">
    <text evidence="1">The sequence shown here is derived from an EMBL/GenBank/DDBJ whole genome shotgun (WGS) entry which is preliminary data.</text>
</comment>
<evidence type="ECO:0000313" key="1">
    <source>
        <dbReference type="EMBL" id="OPJ73602.1"/>
    </source>
</evidence>
<accession>A0A1V4JN22</accession>
<proteinExistence type="predicted"/>
<sequence length="90" mass="9987">MNISFKGKHGLLHPSCLVTKDTQNEFYLKQLQGRSKWGGQATSLGAVSSCWLEGTAIMAVDLDTNNIVVQRHSPLQWAEPAVISDTKLYR</sequence>